<dbReference type="InterPro" id="IPR032875">
    <property type="entry name" value="Succ_CoA_lig_flav_dom"/>
</dbReference>
<protein>
    <recommendedName>
        <fullName evidence="2">acetate--CoA ligase (ADP-forming)</fullName>
        <ecNumber evidence="2">6.2.1.13</ecNumber>
    </recommendedName>
</protein>
<accession>A0A0E3LRZ6</accession>
<dbReference type="PATRIC" id="fig|1434115.4.peg.1118"/>
<evidence type="ECO:0000313" key="4">
    <source>
        <dbReference type="EMBL" id="AKB60886.1"/>
    </source>
</evidence>
<dbReference type="InterPro" id="IPR043938">
    <property type="entry name" value="Ligase_CoA_dom"/>
</dbReference>
<dbReference type="InterPro" id="IPR003781">
    <property type="entry name" value="CoA-bd"/>
</dbReference>
<keyword evidence="4" id="KW-0436">Ligase</keyword>
<dbReference type="InterPro" id="IPR036291">
    <property type="entry name" value="NAD(P)-bd_dom_sf"/>
</dbReference>
<dbReference type="PANTHER" id="PTHR42793:SF1">
    <property type="entry name" value="PEPTIDYL-LYSINE N-ACETYLTRANSFERASE PATZ"/>
    <property type="match status" value="1"/>
</dbReference>
<dbReference type="Gene3D" id="3.40.50.261">
    <property type="entry name" value="Succinyl-CoA synthetase domains"/>
    <property type="match status" value="2"/>
</dbReference>
<organism evidence="4 5">
    <name type="scientific">Methanosarcina mazei SarPi</name>
    <dbReference type="NCBI Taxonomy" id="1434115"/>
    <lineage>
        <taxon>Archaea</taxon>
        <taxon>Methanobacteriati</taxon>
        <taxon>Methanobacteriota</taxon>
        <taxon>Stenosarchaea group</taxon>
        <taxon>Methanomicrobia</taxon>
        <taxon>Methanosarcinales</taxon>
        <taxon>Methanosarcinaceae</taxon>
        <taxon>Methanosarcina</taxon>
    </lineage>
</organism>
<evidence type="ECO:0000256" key="2">
    <source>
        <dbReference type="ARBA" id="ARBA00012957"/>
    </source>
</evidence>
<sequence>MDIEEADKEKTGTENNLDFFFKPESIALIGASPNPEKLSHTILKSLREMNFKGKIYPVNPGYEEIEGLKCYSAPGEINNRIDIAIFAIPARAVLDTLKEPAGNIKGAVIVSSGFREMGPGGMKMEDELRDLLKEKEIRAMGPNCLGIYDTVSNVDTFFIEREKIERPFRDGVSVLTQSGSFAAMIMDELANEGAGVARVVSYGNKVDVDESDCLEFLAEDEATKAVALYIESVSDGRKFLKAASGCVKKKPVVALKVGKREPGARAASSHTGAISGMYEAYEAAFRKTGIIEVASYEELKDACKVLNRYSPVNGKRVLIITDGGGIGISIADACEEAGLRVPELSEAAVRKLKEKLPAFASVRNPVDLTGSVRDEHYVAALQETPYEEYDLAIVSLLWGPPLLTEGVAEKIKNFADSCGKPVIISSPGGKFSRELASAFTKTGMPVFFSPESAVRAAAVLCGGNGRQK</sequence>
<dbReference type="SMART" id="SM00881">
    <property type="entry name" value="CoA_binding"/>
    <property type="match status" value="1"/>
</dbReference>
<evidence type="ECO:0000256" key="1">
    <source>
        <dbReference type="ARBA" id="ARBA00001619"/>
    </source>
</evidence>
<dbReference type="EC" id="6.2.1.13" evidence="2"/>
<dbReference type="PANTHER" id="PTHR42793">
    <property type="entry name" value="COA BINDING DOMAIN CONTAINING PROTEIN"/>
    <property type="match status" value="1"/>
</dbReference>
<dbReference type="HOGENOM" id="CLU_007415_2_3_2"/>
<reference evidence="4 5" key="1">
    <citation type="submission" date="2014-07" db="EMBL/GenBank/DDBJ databases">
        <title>Methanogenic archaea and the global carbon cycle.</title>
        <authorList>
            <person name="Henriksen J.R."/>
            <person name="Luke J."/>
            <person name="Reinhart S."/>
            <person name="Benedict M.N."/>
            <person name="Youngblut N.D."/>
            <person name="Metcalf M.E."/>
            <person name="Whitaker R.J."/>
            <person name="Metcalf W.W."/>
        </authorList>
    </citation>
    <scope>NUCLEOTIDE SEQUENCE [LARGE SCALE GENOMIC DNA]</scope>
    <source>
        <strain evidence="4 5">SarPi</strain>
    </source>
</reference>
<name>A0A0E3LRZ6_METMZ</name>
<dbReference type="Proteomes" id="UP000033116">
    <property type="component" value="Chromosome"/>
</dbReference>
<dbReference type="GO" id="GO:0043758">
    <property type="term" value="F:acetate-CoA ligase (ADP-forming) activity"/>
    <property type="evidence" value="ECO:0007669"/>
    <property type="project" value="UniProtKB-EC"/>
</dbReference>
<gene>
    <name evidence="4" type="ORF">MSMAP_0901</name>
</gene>
<proteinExistence type="predicted"/>
<dbReference type="SUPFAM" id="SSF52210">
    <property type="entry name" value="Succinyl-CoA synthetase domains"/>
    <property type="match status" value="2"/>
</dbReference>
<dbReference type="InterPro" id="IPR016102">
    <property type="entry name" value="Succinyl-CoA_synth-like"/>
</dbReference>
<dbReference type="EMBL" id="CP009511">
    <property type="protein sequence ID" value="AKB60886.1"/>
    <property type="molecule type" value="Genomic_DNA"/>
</dbReference>
<evidence type="ECO:0000259" key="3">
    <source>
        <dbReference type="SMART" id="SM00881"/>
    </source>
</evidence>
<dbReference type="Gene3D" id="3.40.50.720">
    <property type="entry name" value="NAD(P)-binding Rossmann-like Domain"/>
    <property type="match status" value="1"/>
</dbReference>
<comment type="catalytic activity">
    <reaction evidence="1">
        <text>acetate + ATP + CoA = acetyl-CoA + ADP + phosphate</text>
        <dbReference type="Rhea" id="RHEA:15081"/>
        <dbReference type="ChEBI" id="CHEBI:30089"/>
        <dbReference type="ChEBI" id="CHEBI:30616"/>
        <dbReference type="ChEBI" id="CHEBI:43474"/>
        <dbReference type="ChEBI" id="CHEBI:57287"/>
        <dbReference type="ChEBI" id="CHEBI:57288"/>
        <dbReference type="ChEBI" id="CHEBI:456216"/>
        <dbReference type="EC" id="6.2.1.13"/>
    </reaction>
</comment>
<dbReference type="Pfam" id="PF19045">
    <property type="entry name" value="Ligase_CoA_2"/>
    <property type="match status" value="1"/>
</dbReference>
<dbReference type="SUPFAM" id="SSF51735">
    <property type="entry name" value="NAD(P)-binding Rossmann-fold domains"/>
    <property type="match status" value="1"/>
</dbReference>
<feature type="domain" description="CoA-binding" evidence="3">
    <location>
        <begin position="20"/>
        <end position="114"/>
    </location>
</feature>
<evidence type="ECO:0000313" key="5">
    <source>
        <dbReference type="Proteomes" id="UP000033116"/>
    </source>
</evidence>
<dbReference type="Pfam" id="PF13607">
    <property type="entry name" value="Succ_CoA_lig"/>
    <property type="match status" value="1"/>
</dbReference>
<dbReference type="AlphaFoldDB" id="A0A0E3LRZ6"/>
<dbReference type="RefSeq" id="WP_048042991.1">
    <property type="nucleotide sequence ID" value="NZ_CP009511.1"/>
</dbReference>
<dbReference type="Pfam" id="PF13380">
    <property type="entry name" value="CoA_binding_2"/>
    <property type="match status" value="1"/>
</dbReference>
<dbReference type="GeneID" id="24864039"/>